<protein>
    <recommendedName>
        <fullName evidence="4">HAD hydrolase, family IA</fullName>
    </recommendedName>
</protein>
<name>K9E3A3_9BACE</name>
<dbReference type="GO" id="GO:0016787">
    <property type="term" value="F:hydrolase activity"/>
    <property type="evidence" value="ECO:0007669"/>
    <property type="project" value="UniProtKB-KW"/>
</dbReference>
<dbReference type="EMBL" id="ADLF01000010">
    <property type="protein sequence ID" value="EKU90226.1"/>
    <property type="molecule type" value="Genomic_DNA"/>
</dbReference>
<dbReference type="SUPFAM" id="SSF56784">
    <property type="entry name" value="HAD-like"/>
    <property type="match status" value="1"/>
</dbReference>
<dbReference type="PANTHER" id="PTHR43316">
    <property type="entry name" value="HYDROLASE, HALOACID DELAHOGENASE-RELATED"/>
    <property type="match status" value="1"/>
</dbReference>
<dbReference type="OrthoDB" id="6101375at2"/>
<dbReference type="PANTHER" id="PTHR43316:SF8">
    <property type="entry name" value="HAD FAMILY HYDROLASE"/>
    <property type="match status" value="1"/>
</dbReference>
<gene>
    <name evidence="2" type="ORF">HMPREF9447_02736</name>
</gene>
<dbReference type="eggNOG" id="COG1011">
    <property type="taxonomic scope" value="Bacteria"/>
</dbReference>
<accession>K9E3A3</accession>
<dbReference type="CDD" id="cd07515">
    <property type="entry name" value="HAD-like"/>
    <property type="match status" value="1"/>
</dbReference>
<dbReference type="SFLD" id="SFLDG01129">
    <property type="entry name" value="C1.5:_HAD__Beta-PGM__Phosphata"/>
    <property type="match status" value="1"/>
</dbReference>
<dbReference type="InterPro" id="IPR036412">
    <property type="entry name" value="HAD-like_sf"/>
</dbReference>
<dbReference type="Gene3D" id="1.10.150.240">
    <property type="entry name" value="Putative phosphatase, domain 2"/>
    <property type="match status" value="1"/>
</dbReference>
<evidence type="ECO:0000256" key="1">
    <source>
        <dbReference type="ARBA" id="ARBA00022801"/>
    </source>
</evidence>
<proteinExistence type="predicted"/>
<keyword evidence="1" id="KW-0378">Hydrolase</keyword>
<dbReference type="InterPro" id="IPR023214">
    <property type="entry name" value="HAD_sf"/>
</dbReference>
<dbReference type="PATRIC" id="fig|742727.4.peg.2801"/>
<dbReference type="SFLD" id="SFLDS00003">
    <property type="entry name" value="Haloacid_Dehalogenase"/>
    <property type="match status" value="1"/>
</dbReference>
<reference evidence="2 3" key="1">
    <citation type="submission" date="2012-09" db="EMBL/GenBank/DDBJ databases">
        <title>The Genome Sequence of Bacteroides oleiciplenus YIT 12058.</title>
        <authorList>
            <consortium name="The Broad Institute Genome Sequencing Platform"/>
            <person name="Earl A."/>
            <person name="Ward D."/>
            <person name="Feldgarden M."/>
            <person name="Gevers D."/>
            <person name="Morotomi M."/>
            <person name="Walker B."/>
            <person name="Young S.K."/>
            <person name="Zeng Q."/>
            <person name="Gargeya S."/>
            <person name="Fitzgerald M."/>
            <person name="Haas B."/>
            <person name="Abouelleil A."/>
            <person name="Alvarado L."/>
            <person name="Arachchi H.M."/>
            <person name="Berlin A.M."/>
            <person name="Chapman S.B."/>
            <person name="Goldberg J."/>
            <person name="Griggs A."/>
            <person name="Gujja S."/>
            <person name="Hansen M."/>
            <person name="Howarth C."/>
            <person name="Imamovic A."/>
            <person name="Larimer J."/>
            <person name="McCowen C."/>
            <person name="Montmayeur A."/>
            <person name="Murphy C."/>
            <person name="Neiman D."/>
            <person name="Pearson M."/>
            <person name="Priest M."/>
            <person name="Roberts A."/>
            <person name="Saif S."/>
            <person name="Shea T."/>
            <person name="Sisk P."/>
            <person name="Sykes S."/>
            <person name="Wortman J."/>
            <person name="Nusbaum C."/>
            <person name="Birren B."/>
        </authorList>
    </citation>
    <scope>NUCLEOTIDE SEQUENCE [LARGE SCALE GENOMIC DNA]</scope>
    <source>
        <strain evidence="2 3">YIT 12058</strain>
    </source>
</reference>
<dbReference type="InterPro" id="IPR051540">
    <property type="entry name" value="S-2-haloacid_dehalogenase"/>
</dbReference>
<dbReference type="STRING" id="742727.HMPREF9447_02736"/>
<evidence type="ECO:0000313" key="2">
    <source>
        <dbReference type="EMBL" id="EKU90226.1"/>
    </source>
</evidence>
<dbReference type="Proteomes" id="UP000009872">
    <property type="component" value="Unassembled WGS sequence"/>
</dbReference>
<comment type="caution">
    <text evidence="2">The sequence shown here is derived from an EMBL/GenBank/DDBJ whole genome shotgun (WGS) entry which is preliminary data.</text>
</comment>
<evidence type="ECO:0000313" key="3">
    <source>
        <dbReference type="Proteomes" id="UP000009872"/>
    </source>
</evidence>
<dbReference type="InterPro" id="IPR023198">
    <property type="entry name" value="PGP-like_dom2"/>
</dbReference>
<dbReference type="AlphaFoldDB" id="K9E3A3"/>
<sequence length="230" mass="26315">MRHDIKVIAFDADDTLWSNEPFFQEVERKYTELLSDYGSAKEISAELFKTEMSNLECLGYGAKAFTISMVETALWVSNQTITAEKIQQIVLLGKSLLEMPIELLSGVEDTLKALKEQGCYRLVVATKGDLLDQERKLKRSGLTPYFDHIEIMSDKTEKEYNRLLQVLQVAPEEFLMIGNSLKSDIQPVLAIGGYGVHIPFEVMWQHEVVETFTHPRLQQMKSPVELLNWL</sequence>
<dbReference type="Gene3D" id="3.40.50.1000">
    <property type="entry name" value="HAD superfamily/HAD-like"/>
    <property type="match status" value="1"/>
</dbReference>
<keyword evidence="3" id="KW-1185">Reference proteome</keyword>
<organism evidence="2 3">
    <name type="scientific">Bacteroides oleiciplenus YIT 12058</name>
    <dbReference type="NCBI Taxonomy" id="742727"/>
    <lineage>
        <taxon>Bacteria</taxon>
        <taxon>Pseudomonadati</taxon>
        <taxon>Bacteroidota</taxon>
        <taxon>Bacteroidia</taxon>
        <taxon>Bacteroidales</taxon>
        <taxon>Bacteroidaceae</taxon>
        <taxon>Bacteroides</taxon>
    </lineage>
</organism>
<dbReference type="HOGENOM" id="CLU_074041_0_0_10"/>
<evidence type="ECO:0008006" key="4">
    <source>
        <dbReference type="Google" id="ProtNLM"/>
    </source>
</evidence>
<dbReference type="RefSeq" id="WP_009130293.1">
    <property type="nucleotide sequence ID" value="NZ_JH992941.1"/>
</dbReference>
<dbReference type="Pfam" id="PF00702">
    <property type="entry name" value="Hydrolase"/>
    <property type="match status" value="1"/>
</dbReference>